<dbReference type="Gene3D" id="1.20.120.450">
    <property type="entry name" value="dinb family like domain"/>
    <property type="match status" value="1"/>
</dbReference>
<accession>A0ABY6Z1Y4</accession>
<gene>
    <name evidence="2" type="ORF">NZD86_19220</name>
    <name evidence="3" type="ORF">NZD86_23835</name>
</gene>
<geneLocation type="plasmid" evidence="3 4">
    <name>unnamed1</name>
</geneLocation>
<keyword evidence="3" id="KW-0614">Plasmid</keyword>
<reference evidence="2" key="1">
    <citation type="submission" date="2022-08" db="EMBL/GenBank/DDBJ databases">
        <title>Alicyclobacillus dauci DSM2870, complete genome.</title>
        <authorList>
            <person name="Wang Q."/>
            <person name="Cai R."/>
            <person name="Wang Z."/>
        </authorList>
    </citation>
    <scope>NUCLEOTIDE SEQUENCE</scope>
    <source>
        <strain evidence="2">DSM 28700</strain>
        <plasmid evidence="3">unnamed1</plasmid>
    </source>
</reference>
<organism evidence="2 4">
    <name type="scientific">Alicyclobacillus dauci</name>
    <dbReference type="NCBI Taxonomy" id="1475485"/>
    <lineage>
        <taxon>Bacteria</taxon>
        <taxon>Bacillati</taxon>
        <taxon>Bacillota</taxon>
        <taxon>Bacilli</taxon>
        <taxon>Bacillales</taxon>
        <taxon>Alicyclobacillaceae</taxon>
        <taxon>Alicyclobacillus</taxon>
    </lineage>
</organism>
<sequence>MKLGDVVKVEIEGIGALQNQIVAAENVRKIEASVQQLHAELERAAVKVRPEALHFKPAEDAWSVAQILAHVAEFQNFFSQDVLHVKANPGTNFGRTMANEERLNAVNLTGSETLAALLEGVNRGRQATLHMLSRLTDDDLLTEAVNPKFGTKTVDWVIEHFITEHLEKHIGQVERTHRAYQAQPQH</sequence>
<proteinExistence type="predicted"/>
<dbReference type="EMBL" id="CP104064">
    <property type="protein sequence ID" value="WAH36336.1"/>
    <property type="molecule type" value="Genomic_DNA"/>
</dbReference>
<dbReference type="SUPFAM" id="SSF109854">
    <property type="entry name" value="DinB/YfiT-like putative metalloenzymes"/>
    <property type="match status" value="1"/>
</dbReference>
<protein>
    <submittedName>
        <fullName evidence="2">DinB family protein</fullName>
    </submittedName>
</protein>
<evidence type="ECO:0000313" key="4">
    <source>
        <dbReference type="Proteomes" id="UP001164803"/>
    </source>
</evidence>
<dbReference type="RefSeq" id="WP_268043665.1">
    <property type="nucleotide sequence ID" value="NZ_CP104064.1"/>
</dbReference>
<evidence type="ECO:0000313" key="3">
    <source>
        <dbReference type="EMBL" id="WAH39395.1"/>
    </source>
</evidence>
<evidence type="ECO:0000259" key="1">
    <source>
        <dbReference type="Pfam" id="PF12867"/>
    </source>
</evidence>
<evidence type="ECO:0000313" key="2">
    <source>
        <dbReference type="EMBL" id="WAH36336.1"/>
    </source>
</evidence>
<dbReference type="EMBL" id="CP104065">
    <property type="protein sequence ID" value="WAH39395.1"/>
    <property type="molecule type" value="Genomic_DNA"/>
</dbReference>
<dbReference type="InterPro" id="IPR034660">
    <property type="entry name" value="DinB/YfiT-like"/>
</dbReference>
<keyword evidence="4" id="KW-1185">Reference proteome</keyword>
<dbReference type="Proteomes" id="UP001164803">
    <property type="component" value="Chromosome"/>
</dbReference>
<dbReference type="InterPro" id="IPR024775">
    <property type="entry name" value="DinB-like"/>
</dbReference>
<feature type="domain" description="DinB-like" evidence="1">
    <location>
        <begin position="36"/>
        <end position="173"/>
    </location>
</feature>
<name>A0ABY6Z1Y4_9BACL</name>
<dbReference type="Proteomes" id="UP001164803">
    <property type="component" value="Plasmid unnamed1"/>
</dbReference>
<dbReference type="Pfam" id="PF12867">
    <property type="entry name" value="DinB_2"/>
    <property type="match status" value="1"/>
</dbReference>